<dbReference type="EMBL" id="BARW01024774">
    <property type="protein sequence ID" value="GAI95739.1"/>
    <property type="molecule type" value="Genomic_DNA"/>
</dbReference>
<feature type="transmembrane region" description="Helical" evidence="1">
    <location>
        <begin position="20"/>
        <end position="42"/>
    </location>
</feature>
<evidence type="ECO:0000256" key="1">
    <source>
        <dbReference type="SAM" id="Phobius"/>
    </source>
</evidence>
<keyword evidence="1" id="KW-0472">Membrane</keyword>
<evidence type="ECO:0000313" key="2">
    <source>
        <dbReference type="EMBL" id="GAI95739.1"/>
    </source>
</evidence>
<gene>
    <name evidence="2" type="ORF">S12H4_40767</name>
</gene>
<sequence length="55" mass="6203">MLADIPEWLPRAPPMSPEEVEIITDPATGVFVIVAVSFWLAWQYMVEVSGWLEGK</sequence>
<keyword evidence="1" id="KW-0812">Transmembrane</keyword>
<reference evidence="2" key="1">
    <citation type="journal article" date="2014" name="Front. Microbiol.">
        <title>High frequency of phylogenetically diverse reductive dehalogenase-homologous genes in deep subseafloor sedimentary metagenomes.</title>
        <authorList>
            <person name="Kawai M."/>
            <person name="Futagami T."/>
            <person name="Toyoda A."/>
            <person name="Takaki Y."/>
            <person name="Nishi S."/>
            <person name="Hori S."/>
            <person name="Arai W."/>
            <person name="Tsubouchi T."/>
            <person name="Morono Y."/>
            <person name="Uchiyama I."/>
            <person name="Ito T."/>
            <person name="Fujiyama A."/>
            <person name="Inagaki F."/>
            <person name="Takami H."/>
        </authorList>
    </citation>
    <scope>NUCLEOTIDE SEQUENCE</scope>
    <source>
        <strain evidence="2">Expedition CK06-06</strain>
    </source>
</reference>
<proteinExistence type="predicted"/>
<keyword evidence="1" id="KW-1133">Transmembrane helix</keyword>
<organism evidence="2">
    <name type="scientific">marine sediment metagenome</name>
    <dbReference type="NCBI Taxonomy" id="412755"/>
    <lineage>
        <taxon>unclassified sequences</taxon>
        <taxon>metagenomes</taxon>
        <taxon>ecological metagenomes</taxon>
    </lineage>
</organism>
<dbReference type="AlphaFoldDB" id="X1UTR7"/>
<name>X1UTR7_9ZZZZ</name>
<comment type="caution">
    <text evidence="2">The sequence shown here is derived from an EMBL/GenBank/DDBJ whole genome shotgun (WGS) entry which is preliminary data.</text>
</comment>
<protein>
    <submittedName>
        <fullName evidence="2">Uncharacterized protein</fullName>
    </submittedName>
</protein>
<accession>X1UTR7</accession>